<dbReference type="EMBL" id="CAJOBB010000844">
    <property type="protein sequence ID" value="CAF3762988.1"/>
    <property type="molecule type" value="Genomic_DNA"/>
</dbReference>
<feature type="non-terminal residue" evidence="2">
    <location>
        <position position="1"/>
    </location>
</feature>
<gene>
    <name evidence="2" type="ORF">KXQ929_LOCUS14913</name>
</gene>
<organism evidence="2 3">
    <name type="scientific">Adineta steineri</name>
    <dbReference type="NCBI Taxonomy" id="433720"/>
    <lineage>
        <taxon>Eukaryota</taxon>
        <taxon>Metazoa</taxon>
        <taxon>Spiralia</taxon>
        <taxon>Gnathifera</taxon>
        <taxon>Rotifera</taxon>
        <taxon>Eurotatoria</taxon>
        <taxon>Bdelloidea</taxon>
        <taxon>Adinetida</taxon>
        <taxon>Adinetidae</taxon>
        <taxon>Adineta</taxon>
    </lineage>
</organism>
<keyword evidence="1" id="KW-0472">Membrane</keyword>
<sequence length="1426" mass="158578">MHCNHNRSELCSVELLLQVQSNNMSMEFWCQSPAVPFMDSNQFHSCILPIMNITKQPSITMIINSNDTGKLFPIATANFTYFPEYSIKKHAKLPIVIQEDIRSRKKRDLKIGKIDIDVDDAVESEYDDPECTNYNNGGFSLNQGESLTNDDQPVEAVDFATDVITDDDPNEPLGEIDDTLAQDCTIDAPLYGNPNVEWIRVAGAPDLKIDQRINKNIDPDSDGIDFPKMKRYILLIRMKIYIYLQFVVVPSSNVNLLYVIAHYDSGRARQLYHSKVQQNPIVENFLTIEPIKFFEVHLNSTDDDLPPNDVTLNVGYCVAPQNTHPVVINPTYVLDDYIGTIDVDIDVNVNEDSKPSSASIIYPSVPVNALKPSGNLVSTVDVSIDSGNSASQLNNIKENLKPQDDIITIPSSVIADTVDVPSINVPVPSDSLMDTVNVDIDVSGSISEDQKPTLLRIRPQETIIPKDPVDTPLIITNPNDMTNTAVETPAVSNTIDINISQNILPPSYSIDTISSPTSIYNILPPMITTQAPAFYSCYQNLQITQNINVQNLFDLNSPQQTSIDDCINSQSTSSGYSFQSHHYPYQTIVINLRVNIYVQALTLGSQSNVQRYGLRLYNPLRNVDDTYYSSLVPQYGNQPSIVGIPLAKVAIRLYLNLYTTNDGRPPRNIKIVIHGCFDTSSSRDRDSGGRIGGQYYRSPDVPQLPLIPTRQRVPSVSIPVVNSRVETIYSDIRTPYDVNENSIPQYDDAPPTMMIDNSPGHDQIVSQSDAATLDINVEIDVPSISDDQPILSVPSGTPSISYYRNPMLQSQMLTTQAPAFYSCYQNLQITQNINVQNIFDLNSPQQPNIDDCINSQSTSPGYSFQSHHYPYQTIVINLRVNIYVQALTLGSQSNVQRYGLRLYNPLRNVDDTYYSSLVPEYGNQPSIVGIPLAKVAIRLYLNLYTTNDGRPPRNIKIVIHGCFDTSSSVDRDSGGRIGGQYYRSPDVPQLPFIPTESQDPLYMINPKGPAESQIPSTSLLPSPNKPIPFSRKPGQCFEQILIIGGSHITMIRSRNPLHQIVGPEINFGGTGYTFSLPSDTYEFEVHFVQPFTMKYVFIPYSANVESFKVEASHAGMLAVFTSKNTNDGLVVDGFPTMLISMLVITITHTTDGYLPSHITFSIGVCNPIYSPSNEGNEIPDITDCTSQLRLLGNPKQVTRVDIKTPKKHIKATNLINPNQNGMEFLTVETHTIDIVLTSTLAIDSITFHSLSNIDSFIIQLHHSHRYYLEITSNIGSKSINKLGNVQANLIRIIILGTEDGFPPNHISLKIAACVPTRLPKIMASPFKNEMITKRRKPSKFDRSRPLEVIDSGPLDPISKDSFPSPSSVEISATVDVQLIQEPQIQILPSPILVAPIIEYVPSINSQPQYVENQIPVNVIQPETNLE</sequence>
<name>A0A818Z739_9BILA</name>
<comment type="caution">
    <text evidence="2">The sequence shown here is derived from an EMBL/GenBank/DDBJ whole genome shotgun (WGS) entry which is preliminary data.</text>
</comment>
<evidence type="ECO:0000313" key="2">
    <source>
        <dbReference type="EMBL" id="CAF3762988.1"/>
    </source>
</evidence>
<evidence type="ECO:0000256" key="1">
    <source>
        <dbReference type="SAM" id="Phobius"/>
    </source>
</evidence>
<keyword evidence="1" id="KW-0812">Transmembrane</keyword>
<protein>
    <submittedName>
        <fullName evidence="2">Uncharacterized protein</fullName>
    </submittedName>
</protein>
<dbReference type="Proteomes" id="UP000663868">
    <property type="component" value="Unassembled WGS sequence"/>
</dbReference>
<feature type="transmembrane region" description="Helical" evidence="1">
    <location>
        <begin position="240"/>
        <end position="261"/>
    </location>
</feature>
<proteinExistence type="predicted"/>
<reference evidence="2" key="1">
    <citation type="submission" date="2021-02" db="EMBL/GenBank/DDBJ databases">
        <authorList>
            <person name="Nowell W R."/>
        </authorList>
    </citation>
    <scope>NUCLEOTIDE SEQUENCE</scope>
</reference>
<accession>A0A818Z739</accession>
<evidence type="ECO:0000313" key="3">
    <source>
        <dbReference type="Proteomes" id="UP000663868"/>
    </source>
</evidence>
<keyword evidence="1" id="KW-1133">Transmembrane helix</keyword>